<keyword evidence="3" id="KW-1185">Reference proteome</keyword>
<dbReference type="Proteomes" id="UP001292094">
    <property type="component" value="Unassembled WGS sequence"/>
</dbReference>
<feature type="region of interest" description="Disordered" evidence="1">
    <location>
        <begin position="129"/>
        <end position="193"/>
    </location>
</feature>
<evidence type="ECO:0000313" key="2">
    <source>
        <dbReference type="EMBL" id="KAK4290885.1"/>
    </source>
</evidence>
<feature type="region of interest" description="Disordered" evidence="1">
    <location>
        <begin position="226"/>
        <end position="284"/>
    </location>
</feature>
<feature type="compositionally biased region" description="Basic and acidic residues" evidence="1">
    <location>
        <begin position="155"/>
        <end position="167"/>
    </location>
</feature>
<comment type="caution">
    <text evidence="2">The sequence shown here is derived from an EMBL/GenBank/DDBJ whole genome shotgun (WGS) entry which is preliminary data.</text>
</comment>
<accession>A0AAE1TPK8</accession>
<proteinExistence type="predicted"/>
<dbReference type="AlphaFoldDB" id="A0AAE1TPK8"/>
<dbReference type="EMBL" id="JAWZYT010005338">
    <property type="protein sequence ID" value="KAK4290885.1"/>
    <property type="molecule type" value="Genomic_DNA"/>
</dbReference>
<organism evidence="2 3">
    <name type="scientific">Petrolisthes manimaculis</name>
    <dbReference type="NCBI Taxonomy" id="1843537"/>
    <lineage>
        <taxon>Eukaryota</taxon>
        <taxon>Metazoa</taxon>
        <taxon>Ecdysozoa</taxon>
        <taxon>Arthropoda</taxon>
        <taxon>Crustacea</taxon>
        <taxon>Multicrustacea</taxon>
        <taxon>Malacostraca</taxon>
        <taxon>Eumalacostraca</taxon>
        <taxon>Eucarida</taxon>
        <taxon>Decapoda</taxon>
        <taxon>Pleocyemata</taxon>
        <taxon>Anomura</taxon>
        <taxon>Galatheoidea</taxon>
        <taxon>Porcellanidae</taxon>
        <taxon>Petrolisthes</taxon>
    </lineage>
</organism>
<feature type="compositionally biased region" description="Polar residues" evidence="1">
    <location>
        <begin position="274"/>
        <end position="284"/>
    </location>
</feature>
<protein>
    <submittedName>
        <fullName evidence="2">Uncharacterized protein</fullName>
    </submittedName>
</protein>
<gene>
    <name evidence="2" type="ORF">Pmani_036252</name>
</gene>
<feature type="compositionally biased region" description="Low complexity" evidence="1">
    <location>
        <begin position="229"/>
        <end position="240"/>
    </location>
</feature>
<feature type="compositionally biased region" description="Low complexity" evidence="1">
    <location>
        <begin position="130"/>
        <end position="142"/>
    </location>
</feature>
<evidence type="ECO:0000256" key="1">
    <source>
        <dbReference type="SAM" id="MobiDB-lite"/>
    </source>
</evidence>
<reference evidence="2" key="1">
    <citation type="submission" date="2023-11" db="EMBL/GenBank/DDBJ databases">
        <title>Genome assemblies of two species of porcelain crab, Petrolisthes cinctipes and Petrolisthes manimaculis (Anomura: Porcellanidae).</title>
        <authorList>
            <person name="Angst P."/>
        </authorList>
    </citation>
    <scope>NUCLEOTIDE SEQUENCE</scope>
    <source>
        <strain evidence="2">PB745_02</strain>
        <tissue evidence="2">Gill</tissue>
    </source>
</reference>
<sequence length="284" mass="32837">MLKLARLAVVDGNSHTHHFTTLSLSFPHSGQYLLTMAEDFLRDMAAREYAQDEGTNYNMELERYLQAYDADGSGTPAMVGVGFGPRQRGVHGIWDNNNSQSHHQPSTTTPPPAAAAAAQYERYNEHYHQYQHQQYQHQQYQHQSRHNTNNNGDDSYQHQHQQREPHQREHRRGRRGGSGSRGGSGGSQNQSREVVIEYVTSIYELEEGSDTARLVTNVYRPREPERRIPQQQHQHNQNQNQHHRDPSVNERGRNSFPQMFNLDPPRMEDEVERNTYSGWLGSQK</sequence>
<feature type="compositionally biased region" description="Gly residues" evidence="1">
    <location>
        <begin position="176"/>
        <end position="186"/>
    </location>
</feature>
<name>A0AAE1TPK8_9EUCA</name>
<evidence type="ECO:0000313" key="3">
    <source>
        <dbReference type="Proteomes" id="UP001292094"/>
    </source>
</evidence>
<feature type="region of interest" description="Disordered" evidence="1">
    <location>
        <begin position="78"/>
        <end position="116"/>
    </location>
</feature>
<feature type="compositionally biased region" description="Basic and acidic residues" evidence="1">
    <location>
        <begin position="242"/>
        <end position="253"/>
    </location>
</feature>